<comment type="caution">
    <text evidence="1">The sequence shown here is derived from an EMBL/GenBank/DDBJ whole genome shotgun (WGS) entry which is preliminary data.</text>
</comment>
<keyword evidence="2" id="KW-1185">Reference proteome</keyword>
<dbReference type="Gene3D" id="3.40.50.1820">
    <property type="entry name" value="alpha/beta hydrolase"/>
    <property type="match status" value="1"/>
</dbReference>
<dbReference type="RefSeq" id="WP_304377769.1">
    <property type="nucleotide sequence ID" value="NZ_JAUOZU010000013.1"/>
</dbReference>
<reference evidence="1" key="2">
    <citation type="submission" date="2023-07" db="EMBL/GenBank/DDBJ databases">
        <authorList>
            <person name="Shen H."/>
        </authorList>
    </citation>
    <scope>NUCLEOTIDE SEQUENCE</scope>
    <source>
        <strain evidence="1">TNR-22</strain>
    </source>
</reference>
<sequence length="293" mass="32518">MSTVRWPRAIVALPILLVFGAVASATAELKPYKDELFAYPAILETRDGGNFLKVDYQELRDINERDEVPERRVRGRYVSLKPKSAQENETLSADGRRLDVMRVGNVENAAFAVIFLHGRGGDRRLGANDYSFGGNFNRLKNLAMQNAGVYFAPSVRTFDAEGAADIAMLIRHIRANAPGARIVLSCASMGSFVCWSIARDKDVAGQLAGMMIMGGVTDPDFRKTAAYAARLPMFFSHGSSDSVYPAADQIALYESLSKEKYPTRFVLFETGSHGTPIRMTDWRDSLNWLFEAR</sequence>
<reference evidence="1" key="1">
    <citation type="journal article" date="2015" name="Int. J. Syst. Evol. Microbiol.">
        <title>Rhizobium alvei sp. nov., isolated from a freshwater river.</title>
        <authorList>
            <person name="Sheu S.Y."/>
            <person name="Huang H.W."/>
            <person name="Young C.C."/>
            <person name="Chen W.M."/>
        </authorList>
    </citation>
    <scope>NUCLEOTIDE SEQUENCE</scope>
    <source>
        <strain evidence="1">TNR-22</strain>
    </source>
</reference>
<organism evidence="1 2">
    <name type="scientific">Rhizobium alvei</name>
    <dbReference type="NCBI Taxonomy" id="1132659"/>
    <lineage>
        <taxon>Bacteria</taxon>
        <taxon>Pseudomonadati</taxon>
        <taxon>Pseudomonadota</taxon>
        <taxon>Alphaproteobacteria</taxon>
        <taxon>Hyphomicrobiales</taxon>
        <taxon>Rhizobiaceae</taxon>
        <taxon>Rhizobium/Agrobacterium group</taxon>
        <taxon>Rhizobium</taxon>
    </lineage>
</organism>
<dbReference type="SUPFAM" id="SSF53474">
    <property type="entry name" value="alpha/beta-Hydrolases"/>
    <property type="match status" value="1"/>
</dbReference>
<name>A0ABT8YQ47_9HYPH</name>
<protein>
    <submittedName>
        <fullName evidence="1">Phospholipase</fullName>
    </submittedName>
</protein>
<dbReference type="Proteomes" id="UP001174932">
    <property type="component" value="Unassembled WGS sequence"/>
</dbReference>
<dbReference type="EMBL" id="JAUOZU010000013">
    <property type="protein sequence ID" value="MDO6965839.1"/>
    <property type="molecule type" value="Genomic_DNA"/>
</dbReference>
<gene>
    <name evidence="1" type="ORF">Q4481_17920</name>
</gene>
<evidence type="ECO:0000313" key="2">
    <source>
        <dbReference type="Proteomes" id="UP001174932"/>
    </source>
</evidence>
<accession>A0ABT8YQ47</accession>
<evidence type="ECO:0000313" key="1">
    <source>
        <dbReference type="EMBL" id="MDO6965839.1"/>
    </source>
</evidence>
<dbReference type="InterPro" id="IPR029058">
    <property type="entry name" value="AB_hydrolase_fold"/>
</dbReference>
<proteinExistence type="predicted"/>